<dbReference type="PANTHER" id="PTHR30074:SF4">
    <property type="entry name" value="NI_FE-HYDROGENASE 2 B-TYPE CYTOCHROME SUBUNIT-RELATED"/>
    <property type="match status" value="1"/>
</dbReference>
<dbReference type="GO" id="GO:0009061">
    <property type="term" value="P:anaerobic respiration"/>
    <property type="evidence" value="ECO:0007669"/>
    <property type="project" value="TreeGrafter"/>
</dbReference>
<feature type="transmembrane region" description="Helical" evidence="7">
    <location>
        <begin position="49"/>
        <end position="75"/>
    </location>
</feature>
<evidence type="ECO:0000256" key="7">
    <source>
        <dbReference type="SAM" id="Phobius"/>
    </source>
</evidence>
<evidence type="ECO:0000256" key="2">
    <source>
        <dbReference type="ARBA" id="ARBA00008929"/>
    </source>
</evidence>
<comment type="similarity">
    <text evidence="2">Belongs to the NrfD family.</text>
</comment>
<evidence type="ECO:0000256" key="4">
    <source>
        <dbReference type="ARBA" id="ARBA00022692"/>
    </source>
</evidence>
<keyword evidence="3" id="KW-1003">Cell membrane</keyword>
<feature type="transmembrane region" description="Helical" evidence="7">
    <location>
        <begin position="164"/>
        <end position="189"/>
    </location>
</feature>
<comment type="caution">
    <text evidence="8">The sequence shown here is derived from an EMBL/GenBank/DDBJ whole genome shotgun (WGS) entry which is preliminary data.</text>
</comment>
<evidence type="ECO:0000256" key="3">
    <source>
        <dbReference type="ARBA" id="ARBA00022475"/>
    </source>
</evidence>
<dbReference type="AlphaFoldDB" id="A0A3A4NRK4"/>
<keyword evidence="4 7" id="KW-0812">Transmembrane</keyword>
<dbReference type="EMBL" id="QZKU01000086">
    <property type="protein sequence ID" value="RJP19700.1"/>
    <property type="molecule type" value="Genomic_DNA"/>
</dbReference>
<organism evidence="8 9">
    <name type="scientific">Abyssobacteria bacterium (strain SURF_5)</name>
    <dbReference type="NCBI Taxonomy" id="2093360"/>
    <lineage>
        <taxon>Bacteria</taxon>
        <taxon>Pseudomonadati</taxon>
        <taxon>Candidatus Hydrogenedentota</taxon>
        <taxon>Candidatus Abyssobacteria</taxon>
    </lineage>
</organism>
<evidence type="ECO:0000256" key="1">
    <source>
        <dbReference type="ARBA" id="ARBA00004651"/>
    </source>
</evidence>
<dbReference type="InterPro" id="IPR005614">
    <property type="entry name" value="NrfD-like"/>
</dbReference>
<evidence type="ECO:0000313" key="9">
    <source>
        <dbReference type="Proteomes" id="UP000265882"/>
    </source>
</evidence>
<dbReference type="Proteomes" id="UP000265882">
    <property type="component" value="Unassembled WGS sequence"/>
</dbReference>
<feature type="transmembrane region" description="Helical" evidence="7">
    <location>
        <begin position="201"/>
        <end position="225"/>
    </location>
</feature>
<comment type="subcellular location">
    <subcellularLocation>
        <location evidence="1">Cell membrane</location>
        <topology evidence="1">Multi-pass membrane protein</topology>
    </subcellularLocation>
</comment>
<feature type="transmembrane region" description="Helical" evidence="7">
    <location>
        <begin position="12"/>
        <end position="29"/>
    </location>
</feature>
<reference evidence="8 9" key="1">
    <citation type="journal article" date="2017" name="ISME J.">
        <title>Energy and carbon metabolisms in a deep terrestrial subsurface fluid microbial community.</title>
        <authorList>
            <person name="Momper L."/>
            <person name="Jungbluth S.P."/>
            <person name="Lee M.D."/>
            <person name="Amend J.P."/>
        </authorList>
    </citation>
    <scope>NUCLEOTIDE SEQUENCE [LARGE SCALE GENOMIC DNA]</scope>
    <source>
        <strain evidence="8">SURF_5</strain>
    </source>
</reference>
<gene>
    <name evidence="8" type="ORF">C4520_12540</name>
</gene>
<evidence type="ECO:0000256" key="6">
    <source>
        <dbReference type="ARBA" id="ARBA00023136"/>
    </source>
</evidence>
<feature type="transmembrane region" description="Helical" evidence="7">
    <location>
        <begin position="87"/>
        <end position="104"/>
    </location>
</feature>
<feature type="transmembrane region" description="Helical" evidence="7">
    <location>
        <begin position="344"/>
        <end position="365"/>
    </location>
</feature>
<name>A0A3A4NRK4_ABYX5</name>
<feature type="transmembrane region" description="Helical" evidence="7">
    <location>
        <begin position="237"/>
        <end position="258"/>
    </location>
</feature>
<keyword evidence="6 7" id="KW-0472">Membrane</keyword>
<proteinExistence type="inferred from homology"/>
<dbReference type="GO" id="GO:0005886">
    <property type="term" value="C:plasma membrane"/>
    <property type="evidence" value="ECO:0007669"/>
    <property type="project" value="UniProtKB-SubCell"/>
</dbReference>
<feature type="transmembrane region" description="Helical" evidence="7">
    <location>
        <begin position="124"/>
        <end position="143"/>
    </location>
</feature>
<keyword evidence="5 7" id="KW-1133">Transmembrane helix</keyword>
<feature type="transmembrane region" description="Helical" evidence="7">
    <location>
        <begin position="304"/>
        <end position="324"/>
    </location>
</feature>
<sequence length="393" mass="44150">MNRKWIPKITFWRCVFALIFLMGLYVSYIRFFKGLGASTNLNDKVPWGLWVGFDVLCGVGLAAGGFTITLVVHLFNMKKYKPIVPSTVLSAFLGYNLVSAGLMYDIGRPYRIWHPMRFWNHHSVMFEVALCVMMYTTVLALEFSPMIFKRLKWEKPLRIVKSITIPLVIAGFILSTLHQSSLGTVFLIVPGRLHQLWYTPILPLMFITSAIAAGLSMVIVESYISRRAFNKRLELDLLAGVGRAVLVVLAVYCVLKVKDLFNRDAIELLFDGSHESKMFLLEMGLGVAAPLGMLAVSRIRETQSGLFISSVMVVTGFVINRLNVSITGMISSSGVKYFPSWMEIGATVFLVAMGFALFGAAVKYLPVFPEETEQETEESLRYLVPERRPVMTP</sequence>
<dbReference type="InterPro" id="IPR051817">
    <property type="entry name" value="FDH_cytochrome_b556_subunit"/>
</dbReference>
<evidence type="ECO:0000313" key="8">
    <source>
        <dbReference type="EMBL" id="RJP19700.1"/>
    </source>
</evidence>
<dbReference type="Pfam" id="PF03916">
    <property type="entry name" value="NrfD"/>
    <property type="match status" value="1"/>
</dbReference>
<dbReference type="PANTHER" id="PTHR30074">
    <property type="entry name" value="FORMATE DEHYDROGENASE, NITRATE-INDUCIBLE, CYTOCHROME B556 FDN SUBUNIT"/>
    <property type="match status" value="1"/>
</dbReference>
<protein>
    <submittedName>
        <fullName evidence="8">Ni/Fe-hydrogenase cytochrome b subunit</fullName>
    </submittedName>
</protein>
<accession>A0A3A4NRK4</accession>
<evidence type="ECO:0000256" key="5">
    <source>
        <dbReference type="ARBA" id="ARBA00022989"/>
    </source>
</evidence>
<feature type="transmembrane region" description="Helical" evidence="7">
    <location>
        <begin position="278"/>
        <end position="297"/>
    </location>
</feature>